<evidence type="ECO:0000313" key="9">
    <source>
        <dbReference type="Proteomes" id="UP000030693"/>
    </source>
</evidence>
<dbReference type="PANTHER" id="PTHR13116:SF5">
    <property type="entry name" value="ER MEMBRANE PROTEIN COMPLEX SUBUNIT 3"/>
    <property type="match status" value="1"/>
</dbReference>
<dbReference type="eggNOG" id="KOG3188">
    <property type="taxonomic scope" value="Eukaryota"/>
</dbReference>
<proteinExistence type="inferred from homology"/>
<evidence type="ECO:0000256" key="2">
    <source>
        <dbReference type="ARBA" id="ARBA00005376"/>
    </source>
</evidence>
<evidence type="ECO:0000256" key="4">
    <source>
        <dbReference type="ARBA" id="ARBA00022692"/>
    </source>
</evidence>
<dbReference type="InterPro" id="IPR008568">
    <property type="entry name" value="EMC3"/>
</dbReference>
<comment type="subcellular location">
    <subcellularLocation>
        <location evidence="1">Membrane</location>
        <topology evidence="1">Multi-pass membrane protein</topology>
    </subcellularLocation>
</comment>
<feature type="transmembrane region" description="Helical" evidence="7">
    <location>
        <begin position="162"/>
        <end position="181"/>
    </location>
</feature>
<name>A0A058Z320_FONAL</name>
<accession>A0A058Z320</accession>
<feature type="transmembrane region" description="Helical" evidence="7">
    <location>
        <begin position="41"/>
        <end position="59"/>
    </location>
</feature>
<dbReference type="STRING" id="691883.A0A058Z320"/>
<dbReference type="OMA" id="KDMDPRW"/>
<keyword evidence="6 7" id="KW-0472">Membrane</keyword>
<organism evidence="8">
    <name type="scientific">Fonticula alba</name>
    <name type="common">Slime mold</name>
    <dbReference type="NCBI Taxonomy" id="691883"/>
    <lineage>
        <taxon>Eukaryota</taxon>
        <taxon>Rotosphaerida</taxon>
        <taxon>Fonticulaceae</taxon>
        <taxon>Fonticula</taxon>
    </lineage>
</organism>
<dbReference type="AlphaFoldDB" id="A0A058Z320"/>
<reference evidence="8" key="1">
    <citation type="submission" date="2013-04" db="EMBL/GenBank/DDBJ databases">
        <title>The Genome Sequence of Fonticula alba ATCC 38817.</title>
        <authorList>
            <consortium name="The Broad Institute Genomics Platform"/>
            <person name="Russ C."/>
            <person name="Cuomo C."/>
            <person name="Burger G."/>
            <person name="Gray M.W."/>
            <person name="Holland P.W.H."/>
            <person name="King N."/>
            <person name="Lang F.B.F."/>
            <person name="Roger A.J."/>
            <person name="Ruiz-Trillo I."/>
            <person name="Brown M."/>
            <person name="Walker B."/>
            <person name="Young S."/>
            <person name="Zeng Q."/>
            <person name="Gargeya S."/>
            <person name="Fitzgerald M."/>
            <person name="Haas B."/>
            <person name="Abouelleil A."/>
            <person name="Allen A.W."/>
            <person name="Alvarado L."/>
            <person name="Arachchi H.M."/>
            <person name="Berlin A.M."/>
            <person name="Chapman S.B."/>
            <person name="Gainer-Dewar J."/>
            <person name="Goldberg J."/>
            <person name="Griggs A."/>
            <person name="Gujja S."/>
            <person name="Hansen M."/>
            <person name="Howarth C."/>
            <person name="Imamovic A."/>
            <person name="Ireland A."/>
            <person name="Larimer J."/>
            <person name="McCowan C."/>
            <person name="Murphy C."/>
            <person name="Pearson M."/>
            <person name="Poon T.W."/>
            <person name="Priest M."/>
            <person name="Roberts A."/>
            <person name="Saif S."/>
            <person name="Shea T."/>
            <person name="Sisk P."/>
            <person name="Sykes S."/>
            <person name="Wortman J."/>
            <person name="Nusbaum C."/>
            <person name="Birren B."/>
        </authorList>
    </citation>
    <scope>NUCLEOTIDE SEQUENCE [LARGE SCALE GENOMIC DNA]</scope>
    <source>
        <strain evidence="8">ATCC 38817</strain>
    </source>
</reference>
<keyword evidence="4 7" id="KW-0812">Transmembrane</keyword>
<evidence type="ECO:0000313" key="8">
    <source>
        <dbReference type="EMBL" id="KCV68694.1"/>
    </source>
</evidence>
<keyword evidence="5 7" id="KW-1133">Transmembrane helix</keyword>
<dbReference type="RefSeq" id="XP_009497126.1">
    <property type="nucleotide sequence ID" value="XM_009498851.1"/>
</dbReference>
<feature type="transmembrane region" description="Helical" evidence="7">
    <location>
        <begin position="201"/>
        <end position="219"/>
    </location>
</feature>
<dbReference type="PANTHER" id="PTHR13116">
    <property type="entry name" value="ER MEMBRANE PROTEIN COMPLEX SUBUNIT 3"/>
    <property type="match status" value="1"/>
</dbReference>
<gene>
    <name evidence="8" type="ORF">H696_04982</name>
</gene>
<dbReference type="GO" id="GO:0072546">
    <property type="term" value="C:EMC complex"/>
    <property type="evidence" value="ECO:0007669"/>
    <property type="project" value="TreeGrafter"/>
</dbReference>
<dbReference type="GeneID" id="20529707"/>
<evidence type="ECO:0000256" key="5">
    <source>
        <dbReference type="ARBA" id="ARBA00022989"/>
    </source>
</evidence>
<dbReference type="InterPro" id="IPR002809">
    <property type="entry name" value="EMC3/TMCO1"/>
</dbReference>
<evidence type="ECO:0000256" key="6">
    <source>
        <dbReference type="ARBA" id="ARBA00023136"/>
    </source>
</evidence>
<dbReference type="EMBL" id="KB932208">
    <property type="protein sequence ID" value="KCV68694.1"/>
    <property type="molecule type" value="Genomic_DNA"/>
</dbReference>
<dbReference type="Proteomes" id="UP000030693">
    <property type="component" value="Unassembled WGS sequence"/>
</dbReference>
<evidence type="ECO:0000256" key="1">
    <source>
        <dbReference type="ARBA" id="ARBA00004141"/>
    </source>
</evidence>
<dbReference type="GO" id="GO:0034975">
    <property type="term" value="P:protein folding in endoplasmic reticulum"/>
    <property type="evidence" value="ECO:0007669"/>
    <property type="project" value="TreeGrafter"/>
</dbReference>
<dbReference type="OrthoDB" id="6745403at2759"/>
<sequence>MSFHAQLSGLLDGSSGAGLPGLVLSHTAPGDAGRLALDPEIRNWVVLPIAVLVFLVFLLRANISKFLGSGAAKKSLSCLAVREREALVFTQKFLRNSRLVAPAHYAATRERLLDALNGGTFLQAGSSMPSSSSLPGMTDPAKLQDMMSGVQRNMLALVPNSILMLWVNTTFRGFVVMRVPLMPPVFRLKLMLQSGIDVLDLAPAWVSSLSLFFLCLFGLRGVFDLCVDTLGLAVSPEAAASASAAMINPGAAMLSAGTPDAADPAKALQKQSEILAIHSQHWLFQGSDLESRFLADCCDAPGNPFTMHARSESLDVRSPAIGSAGSRRPG</sequence>
<comment type="similarity">
    <text evidence="2">Belongs to the EMC3 family.</text>
</comment>
<protein>
    <recommendedName>
        <fullName evidence="3">ER membrane protein complex subunit 3</fullName>
    </recommendedName>
</protein>
<evidence type="ECO:0000256" key="3">
    <source>
        <dbReference type="ARBA" id="ARBA00020822"/>
    </source>
</evidence>
<keyword evidence="9" id="KW-1185">Reference proteome</keyword>
<evidence type="ECO:0000256" key="7">
    <source>
        <dbReference type="SAM" id="Phobius"/>
    </source>
</evidence>
<dbReference type="Pfam" id="PF01956">
    <property type="entry name" value="EMC3_TMCO1"/>
    <property type="match status" value="1"/>
</dbReference>
<dbReference type="SMART" id="SM01415">
    <property type="entry name" value="DUF106"/>
    <property type="match status" value="1"/>
</dbReference>